<dbReference type="EMBL" id="UGUY01000002">
    <property type="protein sequence ID" value="SUF08881.1"/>
    <property type="molecule type" value="Genomic_DNA"/>
</dbReference>
<dbReference type="AlphaFoldDB" id="A0A379PQ37"/>
<organism evidence="1 2">
    <name type="scientific">Pseudomonas putida</name>
    <name type="common">Arthrobacter siderocapsulatus</name>
    <dbReference type="NCBI Taxonomy" id="303"/>
    <lineage>
        <taxon>Bacteria</taxon>
        <taxon>Pseudomonadati</taxon>
        <taxon>Pseudomonadota</taxon>
        <taxon>Gammaproteobacteria</taxon>
        <taxon>Pseudomonadales</taxon>
        <taxon>Pseudomonadaceae</taxon>
        <taxon>Pseudomonas</taxon>
    </lineage>
</organism>
<evidence type="ECO:0000313" key="2">
    <source>
        <dbReference type="Proteomes" id="UP000254602"/>
    </source>
</evidence>
<sequence>MTHENTPLQSGVIIVTDPDQDSRALNIPVITKGGTFTLDLTSGDTRLGTPRKIQMDDIPSASLITLYSRNMKAGEPEWSLRLKTTHHTARLNNQDVDYFFNTYIANDFIKEGLGIVVEGKSTGTVKRDTLGKVVVVTSPTPPTR</sequence>
<reference evidence="1 2" key="1">
    <citation type="submission" date="2018-06" db="EMBL/GenBank/DDBJ databases">
        <authorList>
            <consortium name="Pathogen Informatics"/>
            <person name="Doyle S."/>
        </authorList>
    </citation>
    <scope>NUCLEOTIDE SEQUENCE [LARGE SCALE GENOMIC DNA]</scope>
    <source>
        <strain evidence="1 2">NCTC7914</strain>
    </source>
</reference>
<evidence type="ECO:0000313" key="1">
    <source>
        <dbReference type="EMBL" id="SUF08881.1"/>
    </source>
</evidence>
<gene>
    <name evidence="1" type="ORF">NCTC7914_04910</name>
</gene>
<name>A0A379PQ37_PSEPU</name>
<protein>
    <submittedName>
        <fullName evidence="1">Uncharacterized protein</fullName>
    </submittedName>
</protein>
<accession>A0A379PQ37</accession>
<dbReference type="Proteomes" id="UP000254602">
    <property type="component" value="Unassembled WGS sequence"/>
</dbReference>
<dbReference type="RefSeq" id="WP_115275599.1">
    <property type="nucleotide sequence ID" value="NZ_JABTYF010000006.1"/>
</dbReference>
<proteinExistence type="predicted"/>